<accession>A0A8S1P8Y4</accession>
<feature type="region of interest" description="Disordered" evidence="2">
    <location>
        <begin position="1"/>
        <end position="24"/>
    </location>
</feature>
<evidence type="ECO:0000313" key="3">
    <source>
        <dbReference type="EMBL" id="CAD8099539.1"/>
    </source>
</evidence>
<feature type="compositionally biased region" description="Low complexity" evidence="2">
    <location>
        <begin position="1"/>
        <end position="19"/>
    </location>
</feature>
<protein>
    <submittedName>
        <fullName evidence="3">Uncharacterized protein</fullName>
    </submittedName>
</protein>
<evidence type="ECO:0000256" key="2">
    <source>
        <dbReference type="SAM" id="MobiDB-lite"/>
    </source>
</evidence>
<evidence type="ECO:0000256" key="1">
    <source>
        <dbReference type="SAM" id="Coils"/>
    </source>
</evidence>
<keyword evidence="4" id="KW-1185">Reference proteome</keyword>
<organism evidence="3 4">
    <name type="scientific">Paramecium primaurelia</name>
    <dbReference type="NCBI Taxonomy" id="5886"/>
    <lineage>
        <taxon>Eukaryota</taxon>
        <taxon>Sar</taxon>
        <taxon>Alveolata</taxon>
        <taxon>Ciliophora</taxon>
        <taxon>Intramacronucleata</taxon>
        <taxon>Oligohymenophorea</taxon>
        <taxon>Peniculida</taxon>
        <taxon>Parameciidae</taxon>
        <taxon>Paramecium</taxon>
    </lineage>
</organism>
<proteinExistence type="predicted"/>
<keyword evidence="1" id="KW-0175">Coiled coil</keyword>
<dbReference type="Proteomes" id="UP000688137">
    <property type="component" value="Unassembled WGS sequence"/>
</dbReference>
<dbReference type="OMA" id="QRESHYK"/>
<reference evidence="3" key="1">
    <citation type="submission" date="2021-01" db="EMBL/GenBank/DDBJ databases">
        <authorList>
            <consortium name="Genoscope - CEA"/>
            <person name="William W."/>
        </authorList>
    </citation>
    <scope>NUCLEOTIDE SEQUENCE</scope>
</reference>
<sequence>MFQQHNNTISTSRSNSSINQTPRRLIRVATPSGIDKTSAIKKNEEFHNQQIDLYKQRESHYKKIIFAKDQEISMMKSHIQQLEENINQNNLSNQIQKQIQDLTQQVQILLESYNQRILEIENLKKSQGHDHTELERQVLQLLRENSQLMNSLTVSHTYQDIQSKKNSLQNISKIHPTETSWKQKFIKLNKEYYELQEKYAFLTAELDNNRFNFRSPSLESFEAIIRQ</sequence>
<gene>
    <name evidence="3" type="ORF">PPRIM_AZ9-3.1.T1100017</name>
</gene>
<evidence type="ECO:0000313" key="4">
    <source>
        <dbReference type="Proteomes" id="UP000688137"/>
    </source>
</evidence>
<comment type="caution">
    <text evidence="3">The sequence shown here is derived from an EMBL/GenBank/DDBJ whole genome shotgun (WGS) entry which is preliminary data.</text>
</comment>
<name>A0A8S1P8Y4_PARPR</name>
<dbReference type="EMBL" id="CAJJDM010000113">
    <property type="protein sequence ID" value="CAD8099539.1"/>
    <property type="molecule type" value="Genomic_DNA"/>
</dbReference>
<feature type="coiled-coil region" evidence="1">
    <location>
        <begin position="85"/>
        <end position="151"/>
    </location>
</feature>
<dbReference type="AlphaFoldDB" id="A0A8S1P8Y4"/>